<evidence type="ECO:0000313" key="1">
    <source>
        <dbReference type="EMBL" id="MCA0132979.1"/>
    </source>
</evidence>
<evidence type="ECO:0000313" key="2">
    <source>
        <dbReference type="Proteomes" id="UP001198901"/>
    </source>
</evidence>
<gene>
    <name evidence="1" type="ORF">LBU54_10335</name>
</gene>
<proteinExistence type="predicted"/>
<dbReference type="EMBL" id="JAIUJR010000006">
    <property type="protein sequence ID" value="MCA0132979.1"/>
    <property type="molecule type" value="Genomic_DNA"/>
</dbReference>
<dbReference type="Proteomes" id="UP001198901">
    <property type="component" value="Unassembled WGS sequence"/>
</dbReference>
<protein>
    <recommendedName>
        <fullName evidence="3">Tetratricopeptide repeat protein</fullName>
    </recommendedName>
</protein>
<keyword evidence="2" id="KW-1185">Reference proteome</keyword>
<comment type="caution">
    <text evidence="1">The sequence shown here is derived from an EMBL/GenBank/DDBJ whole genome shotgun (WGS) entry which is preliminary data.</text>
</comment>
<organism evidence="1 2">
    <name type="scientific">Winogradskyella alexanderae</name>
    <dbReference type="NCBI Taxonomy" id="2877123"/>
    <lineage>
        <taxon>Bacteria</taxon>
        <taxon>Pseudomonadati</taxon>
        <taxon>Bacteroidota</taxon>
        <taxon>Flavobacteriia</taxon>
        <taxon>Flavobacteriales</taxon>
        <taxon>Flavobacteriaceae</taxon>
        <taxon>Winogradskyella</taxon>
    </lineage>
</organism>
<reference evidence="2" key="1">
    <citation type="submission" date="2023-07" db="EMBL/GenBank/DDBJ databases">
        <authorList>
            <person name="Yue Y."/>
        </authorList>
    </citation>
    <scope>NUCLEOTIDE SEQUENCE [LARGE SCALE GENOMIC DNA]</scope>
    <source>
        <strain evidence="2">D23</strain>
    </source>
</reference>
<accession>A0ABS7XSH7</accession>
<name>A0ABS7XSH7_9FLAO</name>
<sequence length="308" mass="35306">MQLRDLTYLLQHPEAITSTQTEALAKKIEEYPYFQPLHALYLKGLKQKNSFKYNTTLKVTAAHTADRSVLFDYITSDVFNQNEISQQIKQTSEYIKSISVNDVDDISVNKSVTIDDALKEHIRATEGVLDPNLFKAKQPIEKKPVEALTELQNSIISVDVENIEPEKKLDIGKPLEFDKNESHSFAEWLKITSFKPIDRSETEKESTPIEVKEAPLQDKLKIIDKFISENPKIKPVDLQAPKPKLVNNDDTISDSLMTETLARIYLEQKNYEKAIQSYKILSLKYPEKSSFFADQIKLIAELKDNNNI</sequence>
<evidence type="ECO:0008006" key="3">
    <source>
        <dbReference type="Google" id="ProtNLM"/>
    </source>
</evidence>
<dbReference type="RefSeq" id="WP_224529068.1">
    <property type="nucleotide sequence ID" value="NZ_JAIUJR010000006.1"/>
</dbReference>